<organism evidence="3 4">
    <name type="scientific">Candidatus Limivivens merdigallinarum</name>
    <dbReference type="NCBI Taxonomy" id="2840859"/>
    <lineage>
        <taxon>Bacteria</taxon>
        <taxon>Bacillati</taxon>
        <taxon>Bacillota</taxon>
        <taxon>Clostridia</taxon>
        <taxon>Lachnospirales</taxon>
        <taxon>Lachnospiraceae</taxon>
        <taxon>Lachnospiraceae incertae sedis</taxon>
        <taxon>Candidatus Limivivens</taxon>
    </lineage>
</organism>
<feature type="domain" description="Prepilin type IV endopeptidase peptidase" evidence="2">
    <location>
        <begin position="8"/>
        <end position="109"/>
    </location>
</feature>
<dbReference type="Proteomes" id="UP000886886">
    <property type="component" value="Unassembled WGS sequence"/>
</dbReference>
<keyword evidence="1" id="KW-1133">Transmembrane helix</keyword>
<comment type="caution">
    <text evidence="3">The sequence shown here is derived from an EMBL/GenBank/DDBJ whole genome shotgun (WGS) entry which is preliminary data.</text>
</comment>
<dbReference type="GO" id="GO:0004190">
    <property type="term" value="F:aspartic-type endopeptidase activity"/>
    <property type="evidence" value="ECO:0007669"/>
    <property type="project" value="InterPro"/>
</dbReference>
<keyword evidence="1" id="KW-0472">Membrane</keyword>
<feature type="transmembrane region" description="Helical" evidence="1">
    <location>
        <begin position="51"/>
        <end position="70"/>
    </location>
</feature>
<accession>A0A9D0ZT32</accession>
<feature type="transmembrane region" description="Helical" evidence="1">
    <location>
        <begin position="151"/>
        <end position="169"/>
    </location>
</feature>
<evidence type="ECO:0000313" key="4">
    <source>
        <dbReference type="Proteomes" id="UP000886886"/>
    </source>
</evidence>
<dbReference type="InterPro" id="IPR000045">
    <property type="entry name" value="Prepilin_IV_endopep_pep"/>
</dbReference>
<dbReference type="EMBL" id="DVFT01000028">
    <property type="protein sequence ID" value="HIQ95336.1"/>
    <property type="molecule type" value="Genomic_DNA"/>
</dbReference>
<feature type="transmembrane region" description="Helical" evidence="1">
    <location>
        <begin position="122"/>
        <end position="139"/>
    </location>
</feature>
<dbReference type="AlphaFoldDB" id="A0A9D0ZT32"/>
<protein>
    <submittedName>
        <fullName evidence="3">Prepilin peptidase</fullName>
    </submittedName>
</protein>
<evidence type="ECO:0000259" key="2">
    <source>
        <dbReference type="Pfam" id="PF01478"/>
    </source>
</evidence>
<dbReference type="GO" id="GO:0016020">
    <property type="term" value="C:membrane"/>
    <property type="evidence" value="ECO:0007669"/>
    <property type="project" value="InterPro"/>
</dbReference>
<sequence length="170" mass="19450">MGNVCTGILLVISGISVWMDLKWRRIANPLMGCGWVLGLLFHWMKWGWLGTFTFLGEAGFPILVWGIFYYFRMIGAGDIKLFSVLGGFLGIYQCALLMLWSVVLGGVLAAILMVIRRNFYRRLLYFQCYLMGVICRTGWRPYREGEEKDSTFHFTIPIFISLLLLLGGIL</sequence>
<evidence type="ECO:0000313" key="3">
    <source>
        <dbReference type="EMBL" id="HIQ95336.1"/>
    </source>
</evidence>
<feature type="transmembrane region" description="Helical" evidence="1">
    <location>
        <begin position="90"/>
        <end position="115"/>
    </location>
</feature>
<gene>
    <name evidence="3" type="ORF">IAB26_02125</name>
</gene>
<dbReference type="Gene3D" id="1.20.120.1220">
    <property type="match status" value="1"/>
</dbReference>
<reference evidence="3" key="1">
    <citation type="submission" date="2020-10" db="EMBL/GenBank/DDBJ databases">
        <authorList>
            <person name="Gilroy R."/>
        </authorList>
    </citation>
    <scope>NUCLEOTIDE SEQUENCE</scope>
    <source>
        <strain evidence="3">ChiSjej3B21-11622</strain>
    </source>
</reference>
<keyword evidence="1" id="KW-0812">Transmembrane</keyword>
<dbReference type="Pfam" id="PF01478">
    <property type="entry name" value="Peptidase_A24"/>
    <property type="match status" value="1"/>
</dbReference>
<proteinExistence type="predicted"/>
<name>A0A9D0ZT32_9FIRM</name>
<evidence type="ECO:0000256" key="1">
    <source>
        <dbReference type="SAM" id="Phobius"/>
    </source>
</evidence>
<feature type="transmembrane region" description="Helical" evidence="1">
    <location>
        <begin position="26"/>
        <end position="44"/>
    </location>
</feature>
<reference evidence="3" key="2">
    <citation type="journal article" date="2021" name="PeerJ">
        <title>Extensive microbial diversity within the chicken gut microbiome revealed by metagenomics and culture.</title>
        <authorList>
            <person name="Gilroy R."/>
            <person name="Ravi A."/>
            <person name="Getino M."/>
            <person name="Pursley I."/>
            <person name="Horton D.L."/>
            <person name="Alikhan N.F."/>
            <person name="Baker D."/>
            <person name="Gharbi K."/>
            <person name="Hall N."/>
            <person name="Watson M."/>
            <person name="Adriaenssens E.M."/>
            <person name="Foster-Nyarko E."/>
            <person name="Jarju S."/>
            <person name="Secka A."/>
            <person name="Antonio M."/>
            <person name="Oren A."/>
            <person name="Chaudhuri R.R."/>
            <person name="La Ragione R."/>
            <person name="Hildebrand F."/>
            <person name="Pallen M.J."/>
        </authorList>
    </citation>
    <scope>NUCLEOTIDE SEQUENCE</scope>
    <source>
        <strain evidence="3">ChiSjej3B21-11622</strain>
    </source>
</reference>